<keyword evidence="2" id="KW-1003">Cell membrane</keyword>
<evidence type="ECO:0000256" key="3">
    <source>
        <dbReference type="ARBA" id="ARBA00022622"/>
    </source>
</evidence>
<protein>
    <submittedName>
        <fullName evidence="10">Variant surface glycoprotein 1125.1357</fullName>
    </submittedName>
</protein>
<dbReference type="Gene3D" id="3.90.150.10">
    <property type="entry name" value="Variant Surface Glycoprotein, subunit A domain 1"/>
    <property type="match status" value="1"/>
</dbReference>
<dbReference type="GO" id="GO:0098552">
    <property type="term" value="C:side of membrane"/>
    <property type="evidence" value="ECO:0007669"/>
    <property type="project" value="UniProtKB-KW"/>
</dbReference>
<keyword evidence="6" id="KW-0449">Lipoprotein</keyword>
<evidence type="ECO:0000259" key="9">
    <source>
        <dbReference type="Pfam" id="PF00913"/>
    </source>
</evidence>
<dbReference type="Pfam" id="PF00913">
    <property type="entry name" value="Trypan_glycop"/>
    <property type="match status" value="1"/>
</dbReference>
<dbReference type="VEuPathDB" id="TriTrypDB:Tb11.v5.0935"/>
<proteinExistence type="predicted"/>
<sequence>MNLADKAARGLALLSCLLFMTRESNQAANGALKKNAWEPLCHLSGELDEIPGDALNRAESALTTAKELEIEALRAQAYIAAEPENPDLRKISTLAAYQFINAAGIRKKVQTEMLGKAIEAAAASSYLKGKIDEWLNIAQQTATSGHGCLIDSGNSNSVKLSGTTIDGTVCPLRRSELASISRQPRGLTVEGFQNLKTPSSDASDHQDGSKKCRLMADTDGDGLFKTDSGTGGLKYLDGYITISTGGLAAAQLKFGGTNIKPTAQAAPAWHRAHSSVQSLPASTAAEYSNKTSTLTTDAAAETLFTLIGSAGNSRESTAVQAYKTQLFTGSPTDEVKRLMTKVATFKLPSKFGDKAKDTLLGEITEVNVLAALLAEFQLKNSQTLKTLNKKLEEAS</sequence>
<accession>A0A1J0R6U1</accession>
<feature type="signal peptide" evidence="8">
    <location>
        <begin position="1"/>
        <end position="27"/>
    </location>
</feature>
<keyword evidence="8" id="KW-0732">Signal</keyword>
<dbReference type="GO" id="GO:0042783">
    <property type="term" value="P:symbiont-mediated evasion of host immune response"/>
    <property type="evidence" value="ECO:0007669"/>
    <property type="project" value="InterPro"/>
</dbReference>
<evidence type="ECO:0000256" key="7">
    <source>
        <dbReference type="SAM" id="MobiDB-lite"/>
    </source>
</evidence>
<dbReference type="GO" id="GO:0005886">
    <property type="term" value="C:plasma membrane"/>
    <property type="evidence" value="ECO:0007669"/>
    <property type="project" value="UniProtKB-SubCell"/>
</dbReference>
<dbReference type="SUPFAM" id="SSF58087">
    <property type="entry name" value="Variant surface glycoprotein (N-terminal domain)"/>
    <property type="match status" value="1"/>
</dbReference>
<comment type="subcellular location">
    <subcellularLocation>
        <location evidence="1">Cell membrane</location>
        <topology evidence="1">Lipid-anchor</topology>
        <topology evidence="1">GPI-anchor</topology>
    </subcellularLocation>
</comment>
<evidence type="ECO:0000256" key="6">
    <source>
        <dbReference type="ARBA" id="ARBA00023288"/>
    </source>
</evidence>
<feature type="chain" id="PRO_5012113856" evidence="8">
    <location>
        <begin position="28"/>
        <end position="395"/>
    </location>
</feature>
<evidence type="ECO:0000256" key="8">
    <source>
        <dbReference type="SAM" id="SignalP"/>
    </source>
</evidence>
<evidence type="ECO:0000256" key="5">
    <source>
        <dbReference type="ARBA" id="ARBA00023180"/>
    </source>
</evidence>
<name>A0A1J0R6U1_9TRYP</name>
<dbReference type="InterPro" id="IPR001812">
    <property type="entry name" value="Trypano_VSG_A_N_dom"/>
</dbReference>
<keyword evidence="3" id="KW-0336">GPI-anchor</keyword>
<reference evidence="10" key="1">
    <citation type="submission" date="2016-08" db="EMBL/GenBank/DDBJ databases">
        <title>VSG repertoire of Trypanosoma brucei EATRO 1125.</title>
        <authorList>
            <person name="Cross G.A."/>
        </authorList>
    </citation>
    <scope>NUCLEOTIDE SEQUENCE</scope>
    <source>
        <strain evidence="10">EATRO 1125</strain>
    </source>
</reference>
<dbReference type="EMBL" id="KX699621">
    <property type="protein sequence ID" value="APD73577.1"/>
    <property type="molecule type" value="Genomic_DNA"/>
</dbReference>
<dbReference type="VEuPathDB" id="TriTrypDB:Tb427_000297300"/>
<evidence type="ECO:0000256" key="2">
    <source>
        <dbReference type="ARBA" id="ARBA00022475"/>
    </source>
</evidence>
<keyword evidence="5" id="KW-0325">Glycoprotein</keyword>
<organism evidence="10">
    <name type="scientific">Trypanosoma brucei</name>
    <dbReference type="NCBI Taxonomy" id="5691"/>
    <lineage>
        <taxon>Eukaryota</taxon>
        <taxon>Discoba</taxon>
        <taxon>Euglenozoa</taxon>
        <taxon>Kinetoplastea</taxon>
        <taxon>Metakinetoplastina</taxon>
        <taxon>Trypanosomatida</taxon>
        <taxon>Trypanosomatidae</taxon>
        <taxon>Trypanosoma</taxon>
    </lineage>
</organism>
<dbReference type="AlphaFoldDB" id="A0A1J0R6U1"/>
<evidence type="ECO:0000313" key="10">
    <source>
        <dbReference type="EMBL" id="APD73577.1"/>
    </source>
</evidence>
<dbReference type="Gene3D" id="1.10.470.10">
    <property type="entry name" value="Variant Surface Glycoprotein, subunit A, domain 2"/>
    <property type="match status" value="1"/>
</dbReference>
<evidence type="ECO:0000256" key="1">
    <source>
        <dbReference type="ARBA" id="ARBA00004609"/>
    </source>
</evidence>
<keyword evidence="4" id="KW-0472">Membrane</keyword>
<feature type="domain" description="Trypanosome variant surface glycoprotein A-type N-terminal" evidence="9">
    <location>
        <begin position="16"/>
        <end position="375"/>
    </location>
</feature>
<evidence type="ECO:0000256" key="4">
    <source>
        <dbReference type="ARBA" id="ARBA00023136"/>
    </source>
</evidence>
<feature type="region of interest" description="Disordered" evidence="7">
    <location>
        <begin position="191"/>
        <end position="210"/>
    </location>
</feature>